<accession>A0A6A5HUA3</accession>
<dbReference type="InterPro" id="IPR012885">
    <property type="entry name" value="F-box_Sdz-33"/>
</dbReference>
<dbReference type="PANTHER" id="PTHR21503">
    <property type="entry name" value="F-BOX-CONTAINING HYPOTHETICAL PROTEIN C.ELEGANS"/>
    <property type="match status" value="1"/>
</dbReference>
<dbReference type="RefSeq" id="XP_053592382.1">
    <property type="nucleotide sequence ID" value="XM_053723737.1"/>
</dbReference>
<reference evidence="2 3" key="1">
    <citation type="submission" date="2019-12" db="EMBL/GenBank/DDBJ databases">
        <title>Chromosome-level assembly of the Caenorhabditis remanei genome.</title>
        <authorList>
            <person name="Teterina A.A."/>
            <person name="Willis J.H."/>
            <person name="Phillips P.C."/>
        </authorList>
    </citation>
    <scope>NUCLEOTIDE SEQUENCE [LARGE SCALE GENOMIC DNA]</scope>
    <source>
        <strain evidence="2 3">PX506</strain>
        <tissue evidence="2">Whole organism</tissue>
    </source>
</reference>
<proteinExistence type="predicted"/>
<gene>
    <name evidence="2" type="ORF">GCK72_002991</name>
</gene>
<dbReference type="Pfam" id="PF07735">
    <property type="entry name" value="FBA_2"/>
    <property type="match status" value="1"/>
</dbReference>
<dbReference type="EMBL" id="WUAV01000001">
    <property type="protein sequence ID" value="KAF1771165.1"/>
    <property type="molecule type" value="Genomic_DNA"/>
</dbReference>
<protein>
    <recommendedName>
        <fullName evidence="1">Sdz-33 F-box domain-containing protein</fullName>
    </recommendedName>
</protein>
<sequence>MIRILSEDDKDKFAIFISTDYSNRQNSNTQQFSIACCTVPVVYLTYGIETFWKNYQEGFLFIIRHLLKMFQCKITTSARCYESDLFQPTVSELLNQQVEFKALTILHTQNMLFNRKFSNFGLIEDLRIISVTHPGFRPVFSSWPQKISIKSSHWFTLESFLTCTSTNIILEESCLVNKDLDVVLRKWKAGGYQNLKYLKIHSLRTAYNGEHVLEMNWMELNGKVIQNDDGSKKATIELGPQSIEIYVTPFE</sequence>
<organism evidence="2 3">
    <name type="scientific">Caenorhabditis remanei</name>
    <name type="common">Caenorhabditis vulgaris</name>
    <dbReference type="NCBI Taxonomy" id="31234"/>
    <lineage>
        <taxon>Eukaryota</taxon>
        <taxon>Metazoa</taxon>
        <taxon>Ecdysozoa</taxon>
        <taxon>Nematoda</taxon>
        <taxon>Chromadorea</taxon>
        <taxon>Rhabditida</taxon>
        <taxon>Rhabditina</taxon>
        <taxon>Rhabditomorpha</taxon>
        <taxon>Rhabditoidea</taxon>
        <taxon>Rhabditidae</taxon>
        <taxon>Peloderinae</taxon>
        <taxon>Caenorhabditis</taxon>
    </lineage>
</organism>
<dbReference type="GeneID" id="78773461"/>
<evidence type="ECO:0000259" key="1">
    <source>
        <dbReference type="Pfam" id="PF07735"/>
    </source>
</evidence>
<evidence type="ECO:0000313" key="3">
    <source>
        <dbReference type="Proteomes" id="UP000483820"/>
    </source>
</evidence>
<comment type="caution">
    <text evidence="2">The sequence shown here is derived from an EMBL/GenBank/DDBJ whole genome shotgun (WGS) entry which is preliminary data.</text>
</comment>
<dbReference type="KEGG" id="crq:GCK72_002991"/>
<feature type="domain" description="Sdz-33 F-box" evidence="1">
    <location>
        <begin position="145"/>
        <end position="200"/>
    </location>
</feature>
<name>A0A6A5HUA3_CAERE</name>
<dbReference type="Proteomes" id="UP000483820">
    <property type="component" value="Chromosome I"/>
</dbReference>
<dbReference type="AlphaFoldDB" id="A0A6A5HUA3"/>
<dbReference type="CTD" id="78773461"/>
<evidence type="ECO:0000313" key="2">
    <source>
        <dbReference type="EMBL" id="KAF1771165.1"/>
    </source>
</evidence>
<dbReference type="PANTHER" id="PTHR21503:SF52">
    <property type="entry name" value="F-BOX DOMAIN-CONTAINING PROTEIN"/>
    <property type="match status" value="1"/>
</dbReference>